<dbReference type="Pfam" id="PF18962">
    <property type="entry name" value="Por_Secre_tail"/>
    <property type="match status" value="1"/>
</dbReference>
<dbReference type="PANTHER" id="PTHR46708">
    <property type="entry name" value="TENASCIN"/>
    <property type="match status" value="1"/>
</dbReference>
<dbReference type="Proteomes" id="UP001255185">
    <property type="component" value="Unassembled WGS sequence"/>
</dbReference>
<dbReference type="NCBIfam" id="NF038128">
    <property type="entry name" value="choice_anch_J"/>
    <property type="match status" value="2"/>
</dbReference>
<evidence type="ECO:0000313" key="5">
    <source>
        <dbReference type="EMBL" id="MDR6967476.1"/>
    </source>
</evidence>
<dbReference type="Gene3D" id="2.60.120.200">
    <property type="match status" value="3"/>
</dbReference>
<organism evidence="5 6">
    <name type="scientific">Flavobacterium arsenatis</name>
    <dbReference type="NCBI Taxonomy" id="1484332"/>
    <lineage>
        <taxon>Bacteria</taxon>
        <taxon>Pseudomonadati</taxon>
        <taxon>Bacteroidota</taxon>
        <taxon>Flavobacteriia</taxon>
        <taxon>Flavobacteriales</taxon>
        <taxon>Flavobacteriaceae</taxon>
        <taxon>Flavobacterium</taxon>
    </lineage>
</organism>
<proteinExistence type="predicted"/>
<reference evidence="5 6" key="1">
    <citation type="submission" date="2023-07" db="EMBL/GenBank/DDBJ databases">
        <title>Sorghum-associated microbial communities from plants grown in Nebraska, USA.</title>
        <authorList>
            <person name="Schachtman D."/>
        </authorList>
    </citation>
    <scope>NUCLEOTIDE SEQUENCE [LARGE SCALE GENOMIC DNA]</scope>
    <source>
        <strain evidence="5 6">3773</strain>
    </source>
</reference>
<evidence type="ECO:0000256" key="3">
    <source>
        <dbReference type="SAM" id="SignalP"/>
    </source>
</evidence>
<feature type="domain" description="Fibronectin type-III" evidence="4">
    <location>
        <begin position="709"/>
        <end position="801"/>
    </location>
</feature>
<dbReference type="RefSeq" id="WP_310025631.1">
    <property type="nucleotide sequence ID" value="NZ_JAVDVI010000005.1"/>
</dbReference>
<dbReference type="InterPro" id="IPR011628">
    <property type="entry name" value="Cleaved_adhesin"/>
</dbReference>
<comment type="caution">
    <text evidence="5">The sequence shown here is derived from an EMBL/GenBank/DDBJ whole genome shotgun (WGS) entry which is preliminary data.</text>
</comment>
<name>A0ABU1TNE7_9FLAO</name>
<dbReference type="EMBL" id="JAVDVI010000005">
    <property type="protein sequence ID" value="MDR6967476.1"/>
    <property type="molecule type" value="Genomic_DNA"/>
</dbReference>
<feature type="chain" id="PRO_5045606866" description="Fibronectin type-III domain-containing protein" evidence="3">
    <location>
        <begin position="21"/>
        <end position="1044"/>
    </location>
</feature>
<evidence type="ECO:0000259" key="4">
    <source>
        <dbReference type="PROSITE" id="PS50853"/>
    </source>
</evidence>
<dbReference type="InterPro" id="IPR008979">
    <property type="entry name" value="Galactose-bd-like_sf"/>
</dbReference>
<dbReference type="Pfam" id="PF00041">
    <property type="entry name" value="fn3"/>
    <property type="match status" value="1"/>
</dbReference>
<evidence type="ECO:0000256" key="2">
    <source>
        <dbReference type="ARBA" id="ARBA00022737"/>
    </source>
</evidence>
<keyword evidence="1 3" id="KW-0732">Signal</keyword>
<dbReference type="SMART" id="SM00060">
    <property type="entry name" value="FN3"/>
    <property type="match status" value="3"/>
</dbReference>
<dbReference type="Gene3D" id="2.60.40.10">
    <property type="entry name" value="Immunoglobulins"/>
    <property type="match status" value="3"/>
</dbReference>
<dbReference type="PANTHER" id="PTHR46708:SF2">
    <property type="entry name" value="FIBRONECTIN TYPE-III DOMAIN-CONTAINING PROTEIN"/>
    <property type="match status" value="1"/>
</dbReference>
<protein>
    <recommendedName>
        <fullName evidence="4">Fibronectin type-III domain-containing protein</fullName>
    </recommendedName>
</protein>
<dbReference type="NCBIfam" id="TIGR04183">
    <property type="entry name" value="Por_Secre_tail"/>
    <property type="match status" value="1"/>
</dbReference>
<feature type="domain" description="Fibronectin type-III" evidence="4">
    <location>
        <begin position="202"/>
        <end position="295"/>
    </location>
</feature>
<accession>A0ABU1TNE7</accession>
<sequence length="1044" mass="114173">MKKITICLALLLLFVAQGFAQVQIGNGNQAQKRVPFEPYFGYSYGQSIYYASEINAEGAITSIQWYYNGSGASGLSNSQELTIYMAHSSKVAFASDTDWEPYENLVEVYSGGIEVEGPGWVTIELTDPFQYNGEDNLIVAVSELQEGYDTVEDTFRAFEVSENRSLAYVYDYEVPNIETPPTASVIDQYVPNIILGGLVQECPTPVQVSVTNVSSNSAIISWAEPSVIPSGGSAYYISESAANPDATTTPTGTIASGNTVTVSSGLEAATQYFVWVKNLCGSNWSYATSFVTECEAVSTFFENFDTTAPLTLTDCWSSIFRNGATNNASITVISNAETSLPNNIRIQNGNSSLESDIILVSPKLTTLEAGTHRLKFMAKGYSPSNLIIGTLDSTTNEAVFSPVDEAEITTEYQEYIIDFTSYTGTDSYIGIRLDALDEVSIFLDDIRWEVAPLCDDVVDISIPFVSPETAEVTWNPMGSETKWEVAYGAPTLTEPSTLEPIEVLNTPYATISGLSPSTAYRLWVRSVCGENDGAWIGPINFSTSCLPIGVFNENFDDTETYSLPNCWTKILKGPTLANGVDIEVVGYEAYSGENAVSFASYDSDTAGEDYIILVSPNLSSMGLGTHRVKFFAKGPAIVEIGSLSSNTNEGQFSSLEALEITETYAEYAVDFTNYEGTDTYIGFRLASTEQYTQLYLDNIRWEVAPLCADVSEITLQSITTNSALISWLNNGNENNWQIVYGSETDTDPSLLQPQPAINLQQAEINDLQPATTYNAWVRSVCGDPNGNGLWIGPITFTTECVPTANFNENFEEQDAINSLPLCWTAIKRGEGLGMFAAINVVEFNAYEGTQSLMLDNSSSDALSSDLILVSPKLNSLGAGTHQLTFYVDAYSPTTFQVGTLDSNSEDAVFNLWEEYTTTDEYQQITIDLTDYQGTDTFIGIRHADAEENKPIFIDNMIWQSTLGNNPVEVNDLRYYPNPVKEVLNLSYSENISTVAVFNLLGQMVADYTVNSTSTQVNMSAFSSGAYVVKITVGNQTKTIKIIKE</sequence>
<dbReference type="InterPro" id="IPR036116">
    <property type="entry name" value="FN3_sf"/>
</dbReference>
<dbReference type="CDD" id="cd00063">
    <property type="entry name" value="FN3"/>
    <property type="match status" value="3"/>
</dbReference>
<feature type="signal peptide" evidence="3">
    <location>
        <begin position="1"/>
        <end position="20"/>
    </location>
</feature>
<feature type="domain" description="Fibronectin type-III" evidence="4">
    <location>
        <begin position="456"/>
        <end position="546"/>
    </location>
</feature>
<dbReference type="Pfam" id="PF07675">
    <property type="entry name" value="Cleaved_Adhesin"/>
    <property type="match status" value="1"/>
</dbReference>
<evidence type="ECO:0000256" key="1">
    <source>
        <dbReference type="ARBA" id="ARBA00022729"/>
    </source>
</evidence>
<keyword evidence="2" id="KW-0677">Repeat</keyword>
<dbReference type="InterPro" id="IPR003961">
    <property type="entry name" value="FN3_dom"/>
</dbReference>
<dbReference type="PROSITE" id="PS50853">
    <property type="entry name" value="FN3"/>
    <property type="match status" value="3"/>
</dbReference>
<dbReference type="InterPro" id="IPR026444">
    <property type="entry name" value="Secre_tail"/>
</dbReference>
<dbReference type="SUPFAM" id="SSF49265">
    <property type="entry name" value="Fibronectin type III"/>
    <property type="match status" value="2"/>
</dbReference>
<keyword evidence="6" id="KW-1185">Reference proteome</keyword>
<gene>
    <name evidence="5" type="ORF">J2X31_001487</name>
</gene>
<dbReference type="SUPFAM" id="SSF49785">
    <property type="entry name" value="Galactose-binding domain-like"/>
    <property type="match status" value="1"/>
</dbReference>
<dbReference type="InterPro" id="IPR050991">
    <property type="entry name" value="ECM_Regulatory_Proteins"/>
</dbReference>
<evidence type="ECO:0000313" key="6">
    <source>
        <dbReference type="Proteomes" id="UP001255185"/>
    </source>
</evidence>
<dbReference type="InterPro" id="IPR013783">
    <property type="entry name" value="Ig-like_fold"/>
</dbReference>